<evidence type="ECO:0000259" key="9">
    <source>
        <dbReference type="Pfam" id="PF05185"/>
    </source>
</evidence>
<gene>
    <name evidence="12" type="ORF">PRK78_006421</name>
</gene>
<dbReference type="GO" id="GO:0005829">
    <property type="term" value="C:cytosol"/>
    <property type="evidence" value="ECO:0007669"/>
    <property type="project" value="TreeGrafter"/>
</dbReference>
<evidence type="ECO:0000259" key="11">
    <source>
        <dbReference type="Pfam" id="PF17286"/>
    </source>
</evidence>
<dbReference type="AlphaFoldDB" id="A0AAF0DM22"/>
<feature type="site" description="Critical for specifying symmetric addition of methyl groups" evidence="7">
    <location>
        <position position="396"/>
    </location>
</feature>
<dbReference type="InterPro" id="IPR007857">
    <property type="entry name" value="Arg_MeTrfase_PRMT5"/>
</dbReference>
<evidence type="ECO:0000256" key="5">
    <source>
        <dbReference type="PIRSR" id="PIRSR015894-1"/>
    </source>
</evidence>
<sequence>MESSDSWAPTFVVGQHESDRKVPFSPAIIQQAHDSNYDVVTTPITTSKFHSKVLTLLSSFLSNLERPVPDTCGTLATSENTKPLTIPSLSLSDSHLSPNESISNVVAITSRWIDLCSPDPLIADISRQILSREIAYAAFCGVSYVVIPGPRLHHAGLHGDGLIYYARAIQEIMNVAPYIQLHIWLQMTDNSSTEVTEMGDLFPFARAEYMAEQESNTSARPDQFGTWDAWDVIRRVCKYHARLFVALSLPKYLPLTPVQSRWLSEPVHMLIIDANTFVKNQKGYPVLSRAHQGLISRFMRLKVQPWIILCDVGLIPDVFQEPGNSPTPAEAMQRLGPNFGKKNFDPTPHLSYIRNLQTKQPPRTPMERFGVGYQDYLQAPLQPLTVNLESVTYEVFEKDPIKYEWYERAIELALKDWITEERTPSSPDGRVVIAVVGAGRGPLVTRAIRASVEAGVDIEIWAIEKNQNAFVHLQRQNESVWAGSINLVSSDMRSWRGPHRTGSQKTEGDKSPSPDDSSITRYPVDILVSELLGSFGDNELSPECLDGATALLNPTHGISIPKSYSAHLTPISSPRLHADITAQSVSNPAAPETPYVVLLHAFDFLSTTPGPSSPNPSCSQISSPTSPRISKTSTPPPTLESPLPIVHTAWSFSHPNQSIPPPPPSSSIPSNAHNARQARLTFPCRERGVCHGLGGYFETVLYGDVELSTNPVTMDAKSKGMISWFPIYFPLKTPLHVPENSEVVVTMYRQTDDRKVWYEWIVEVFELRESAGSISSSTSSAATAAGGTRRHRVAMSEFHSSIKDGCLM</sequence>
<dbReference type="Gene3D" id="3.20.20.150">
    <property type="entry name" value="Divalent-metal-dependent TIM barrel enzymes"/>
    <property type="match status" value="1"/>
</dbReference>
<dbReference type="PANTHER" id="PTHR10738:SF0">
    <property type="entry name" value="PROTEIN ARGININE N-METHYLTRANSFERASE 5"/>
    <property type="match status" value="1"/>
</dbReference>
<dbReference type="InterPro" id="IPR035247">
    <property type="entry name" value="PRMT5_TIM"/>
</dbReference>
<dbReference type="Pfam" id="PF17285">
    <property type="entry name" value="PRMT5_TIM"/>
    <property type="match status" value="1"/>
</dbReference>
<feature type="compositionally biased region" description="Low complexity" evidence="8">
    <location>
        <begin position="609"/>
        <end position="624"/>
    </location>
</feature>
<dbReference type="InterPro" id="IPR036237">
    <property type="entry name" value="Xyl_isomerase-like_sf"/>
</dbReference>
<dbReference type="InterPro" id="IPR035248">
    <property type="entry name" value="PRMT5_C"/>
</dbReference>
<dbReference type="FunFam" id="3.20.20.150:FF:000018">
    <property type="entry name" value="Protein arginine N-methyltransferase"/>
    <property type="match status" value="1"/>
</dbReference>
<feature type="domain" description="PRMT5 oligomerisation" evidence="11">
    <location>
        <begin position="563"/>
        <end position="783"/>
    </location>
</feature>
<dbReference type="PROSITE" id="PS51678">
    <property type="entry name" value="SAM_MT_PRMT"/>
    <property type="match status" value="1"/>
</dbReference>
<dbReference type="PANTHER" id="PTHR10738">
    <property type="entry name" value="PROTEIN ARGININE N-METHYLTRANSFERASE 5"/>
    <property type="match status" value="1"/>
</dbReference>
<feature type="domain" description="PRMT5 TIM barrel" evidence="10">
    <location>
        <begin position="36"/>
        <end position="358"/>
    </location>
</feature>
<keyword evidence="2 4" id="KW-0808">Transferase</keyword>
<dbReference type="Proteomes" id="UP001219355">
    <property type="component" value="Chromosome 4"/>
</dbReference>
<evidence type="ECO:0000259" key="10">
    <source>
        <dbReference type="Pfam" id="PF17285"/>
    </source>
</evidence>
<dbReference type="Gene3D" id="3.40.50.150">
    <property type="entry name" value="Vaccinia Virus protein VP39"/>
    <property type="match status" value="1"/>
</dbReference>
<evidence type="ECO:0000313" key="12">
    <source>
        <dbReference type="EMBL" id="WEW60933.1"/>
    </source>
</evidence>
<dbReference type="FunFam" id="3.40.50.150:FF:000149">
    <property type="entry name" value="Protein arginine N-methyltransferase"/>
    <property type="match status" value="1"/>
</dbReference>
<feature type="region of interest" description="Disordered" evidence="8">
    <location>
        <begin position="492"/>
        <end position="520"/>
    </location>
</feature>
<dbReference type="InterPro" id="IPR025799">
    <property type="entry name" value="Arg_MeTrfase"/>
</dbReference>
<evidence type="ECO:0000256" key="7">
    <source>
        <dbReference type="PIRSR" id="PIRSR015894-3"/>
    </source>
</evidence>
<feature type="active site" description="Proton donor/acceptor" evidence="5">
    <location>
        <position position="530"/>
    </location>
</feature>
<dbReference type="GO" id="GO:0006355">
    <property type="term" value="P:regulation of DNA-templated transcription"/>
    <property type="evidence" value="ECO:0007669"/>
    <property type="project" value="TreeGrafter"/>
</dbReference>
<evidence type="ECO:0000256" key="8">
    <source>
        <dbReference type="SAM" id="MobiDB-lite"/>
    </source>
</evidence>
<evidence type="ECO:0000256" key="4">
    <source>
        <dbReference type="PIRNR" id="PIRNR015894"/>
    </source>
</evidence>
<keyword evidence="1 4" id="KW-0489">Methyltransferase</keyword>
<dbReference type="InterPro" id="IPR035075">
    <property type="entry name" value="PRMT5"/>
</dbReference>
<comment type="similarity">
    <text evidence="4">Belongs to the class I-like SAM-binding methyltransferase superfamily.</text>
</comment>
<feature type="binding site" evidence="6">
    <location>
        <begin position="491"/>
        <end position="492"/>
    </location>
    <ligand>
        <name>S-adenosyl-L-methionine</name>
        <dbReference type="ChEBI" id="CHEBI:59789"/>
    </ligand>
</feature>
<keyword evidence="13" id="KW-1185">Reference proteome</keyword>
<dbReference type="SUPFAM" id="SSF53335">
    <property type="entry name" value="S-adenosyl-L-methionine-dependent methyltransferases"/>
    <property type="match status" value="1"/>
</dbReference>
<feature type="region of interest" description="Disordered" evidence="8">
    <location>
        <begin position="609"/>
        <end position="640"/>
    </location>
</feature>
<dbReference type="Gene3D" id="2.70.160.11">
    <property type="entry name" value="Hnrnp arginine n-methyltransferase1"/>
    <property type="match status" value="1"/>
</dbReference>
<evidence type="ECO:0000256" key="6">
    <source>
        <dbReference type="PIRSR" id="PIRSR015894-2"/>
    </source>
</evidence>
<evidence type="ECO:0000256" key="3">
    <source>
        <dbReference type="ARBA" id="ARBA00022691"/>
    </source>
</evidence>
<evidence type="ECO:0000256" key="1">
    <source>
        <dbReference type="ARBA" id="ARBA00022603"/>
    </source>
</evidence>
<evidence type="ECO:0000256" key="2">
    <source>
        <dbReference type="ARBA" id="ARBA00022679"/>
    </source>
</evidence>
<feature type="binding site" evidence="6">
    <location>
        <position position="464"/>
    </location>
    <ligand>
        <name>S-adenosyl-L-methionine</name>
        <dbReference type="ChEBI" id="CHEBI:59789"/>
    </ligand>
</feature>
<proteinExistence type="inferred from homology"/>
<dbReference type="PIRSF" id="PIRSF015894">
    <property type="entry name" value="Skb1_MeTrfase"/>
    <property type="match status" value="1"/>
</dbReference>
<evidence type="ECO:0000313" key="13">
    <source>
        <dbReference type="Proteomes" id="UP001219355"/>
    </source>
</evidence>
<keyword evidence="3 4" id="KW-0949">S-adenosyl-L-methionine</keyword>
<dbReference type="EMBL" id="CP120630">
    <property type="protein sequence ID" value="WEW60933.1"/>
    <property type="molecule type" value="Genomic_DNA"/>
</dbReference>
<feature type="domain" description="PRMT5 arginine-N-methyltransferase" evidence="9">
    <location>
        <begin position="366"/>
        <end position="560"/>
    </location>
</feature>
<protein>
    <recommendedName>
        <fullName evidence="4">Protein arginine N-methyltransferase</fullName>
    </recommendedName>
</protein>
<dbReference type="Pfam" id="PF05185">
    <property type="entry name" value="PRMT5"/>
    <property type="match status" value="1"/>
</dbReference>
<dbReference type="GO" id="GO:0005634">
    <property type="term" value="C:nucleus"/>
    <property type="evidence" value="ECO:0007669"/>
    <property type="project" value="TreeGrafter"/>
</dbReference>
<dbReference type="Pfam" id="PF17286">
    <property type="entry name" value="PRMT5_C"/>
    <property type="match status" value="1"/>
</dbReference>
<dbReference type="InterPro" id="IPR029063">
    <property type="entry name" value="SAM-dependent_MTases_sf"/>
</dbReference>
<reference evidence="12" key="1">
    <citation type="submission" date="2023-03" db="EMBL/GenBank/DDBJ databases">
        <title>Emydomyces testavorans Genome Sequence.</title>
        <authorList>
            <person name="Hoyer L."/>
        </authorList>
    </citation>
    <scope>NUCLEOTIDE SEQUENCE</scope>
    <source>
        <strain evidence="12">16-2883</strain>
    </source>
</reference>
<feature type="active site" description="Proton donor/acceptor" evidence="5">
    <location>
        <position position="539"/>
    </location>
</feature>
<dbReference type="SUPFAM" id="SSF51658">
    <property type="entry name" value="Xylose isomerase-like"/>
    <property type="match status" value="1"/>
</dbReference>
<feature type="binding site" evidence="6">
    <location>
        <position position="393"/>
    </location>
    <ligand>
        <name>S-adenosyl-L-methionine</name>
        <dbReference type="ChEBI" id="CHEBI:59789"/>
    </ligand>
</feature>
<organism evidence="12 13">
    <name type="scientific">Emydomyces testavorans</name>
    <dbReference type="NCBI Taxonomy" id="2070801"/>
    <lineage>
        <taxon>Eukaryota</taxon>
        <taxon>Fungi</taxon>
        <taxon>Dikarya</taxon>
        <taxon>Ascomycota</taxon>
        <taxon>Pezizomycotina</taxon>
        <taxon>Eurotiomycetes</taxon>
        <taxon>Eurotiomycetidae</taxon>
        <taxon>Onygenales</taxon>
        <taxon>Nannizziopsiaceae</taxon>
        <taxon>Emydomyces</taxon>
    </lineage>
</organism>
<accession>A0AAF0DM22</accession>
<name>A0AAF0DM22_9EURO</name>
<dbReference type="GO" id="GO:0032259">
    <property type="term" value="P:methylation"/>
    <property type="evidence" value="ECO:0007669"/>
    <property type="project" value="UniProtKB-KW"/>
</dbReference>
<dbReference type="GO" id="GO:0016274">
    <property type="term" value="F:protein-arginine N-methyltransferase activity"/>
    <property type="evidence" value="ECO:0007669"/>
    <property type="project" value="InterPro"/>
</dbReference>
<feature type="binding site" evidence="6">
    <location>
        <begin position="402"/>
        <end position="403"/>
    </location>
    <ligand>
        <name>S-adenosyl-L-methionine</name>
        <dbReference type="ChEBI" id="CHEBI:59789"/>
    </ligand>
</feature>